<sequence>MKRRSLVLSLAALSVLAASFPLTGCLDRNRTPLSRIYYHGPRSDHFDGEHFFNPEGEEGTGGAQRDGIGTFLRIAEGRAGHHGWPASVPVVQSVPPRRVDGQRMLVTWIGHATTLVQTQGINILIDPVWAKRDSPVQLVGPERVRKPGVKLRDLPPIDLVLISHNHYDHLDMHALEKIAARDHPTIITGLGNDTLLAQYGIPAKAGDWGQTIALRPGIDVEITRAHHWSERWYDDRDRSLWCGFRVRLPSGGDLYYSGDTGDGQMIWAHQAVEPGRPIRLAILPIAPYKLTQAKTGNHIDPGGAVTAFGILHPAWALGVHWGTFELGEEGVNDAPKRLAASLAGHAIAPDRFRTLEAGQSWDVPVSR</sequence>
<dbReference type="RefSeq" id="WP_267218450.1">
    <property type="nucleotide sequence ID" value="NZ_JAPCWC010000001.1"/>
</dbReference>
<dbReference type="InterPro" id="IPR036866">
    <property type="entry name" value="RibonucZ/Hydroxyglut_hydro"/>
</dbReference>
<evidence type="ECO:0000256" key="1">
    <source>
        <dbReference type="SAM" id="SignalP"/>
    </source>
</evidence>
<dbReference type="Proteomes" id="UP001589858">
    <property type="component" value="Unassembled WGS sequence"/>
</dbReference>
<dbReference type="EMBL" id="JBHLTM010000075">
    <property type="protein sequence ID" value="MFC0686643.1"/>
    <property type="molecule type" value="Genomic_DNA"/>
</dbReference>
<organism evidence="3 4">
    <name type="scientific">Novosphingobium clariflavum</name>
    <dbReference type="NCBI Taxonomy" id="2029884"/>
    <lineage>
        <taxon>Bacteria</taxon>
        <taxon>Pseudomonadati</taxon>
        <taxon>Pseudomonadota</taxon>
        <taxon>Alphaproteobacteria</taxon>
        <taxon>Sphingomonadales</taxon>
        <taxon>Sphingomonadaceae</taxon>
        <taxon>Novosphingobium</taxon>
    </lineage>
</organism>
<evidence type="ECO:0000313" key="3">
    <source>
        <dbReference type="EMBL" id="MFC0686643.1"/>
    </source>
</evidence>
<accession>A0ABV6SBL4</accession>
<feature type="domain" description="Metallo-beta-lactamase" evidence="2">
    <location>
        <begin position="122"/>
        <end position="321"/>
    </location>
</feature>
<reference evidence="3 4" key="1">
    <citation type="submission" date="2024-09" db="EMBL/GenBank/DDBJ databases">
        <authorList>
            <person name="Sun Q."/>
            <person name="Mori K."/>
        </authorList>
    </citation>
    <scope>NUCLEOTIDE SEQUENCE [LARGE SCALE GENOMIC DNA]</scope>
    <source>
        <strain evidence="3 4">CICC 11035S</strain>
    </source>
</reference>
<evidence type="ECO:0000259" key="2">
    <source>
        <dbReference type="Pfam" id="PF12706"/>
    </source>
</evidence>
<name>A0ABV6SBL4_9SPHN</name>
<dbReference type="Gene3D" id="3.60.15.10">
    <property type="entry name" value="Ribonuclease Z/Hydroxyacylglutathione hydrolase-like"/>
    <property type="match status" value="1"/>
</dbReference>
<feature type="signal peptide" evidence="1">
    <location>
        <begin position="1"/>
        <end position="17"/>
    </location>
</feature>
<feature type="chain" id="PRO_5046790964" evidence="1">
    <location>
        <begin position="18"/>
        <end position="367"/>
    </location>
</feature>
<evidence type="ECO:0000313" key="4">
    <source>
        <dbReference type="Proteomes" id="UP001589858"/>
    </source>
</evidence>
<keyword evidence="4" id="KW-1185">Reference proteome</keyword>
<dbReference type="SUPFAM" id="SSF56281">
    <property type="entry name" value="Metallo-hydrolase/oxidoreductase"/>
    <property type="match status" value="1"/>
</dbReference>
<gene>
    <name evidence="3" type="ORF">ACFFF8_18820</name>
</gene>
<comment type="caution">
    <text evidence="3">The sequence shown here is derived from an EMBL/GenBank/DDBJ whole genome shotgun (WGS) entry which is preliminary data.</text>
</comment>
<dbReference type="InterPro" id="IPR001279">
    <property type="entry name" value="Metallo-B-lactamas"/>
</dbReference>
<proteinExistence type="predicted"/>
<dbReference type="Pfam" id="PF12706">
    <property type="entry name" value="Lactamase_B_2"/>
    <property type="match status" value="1"/>
</dbReference>
<dbReference type="PANTHER" id="PTHR15032">
    <property type="entry name" value="N-ACYL-PHOSPHATIDYLETHANOLAMINE-HYDROLYZING PHOSPHOLIPASE D"/>
    <property type="match status" value="1"/>
</dbReference>
<keyword evidence="1" id="KW-0732">Signal</keyword>
<protein>
    <submittedName>
        <fullName evidence="3">MBL fold metallo-hydrolase</fullName>
    </submittedName>
</protein>
<dbReference type="PANTHER" id="PTHR15032:SF4">
    <property type="entry name" value="N-ACYL-PHOSPHATIDYLETHANOLAMINE-HYDROLYZING PHOSPHOLIPASE D"/>
    <property type="match status" value="1"/>
</dbReference>